<comment type="caution">
    <text evidence="2">The sequence shown here is derived from an EMBL/GenBank/DDBJ whole genome shotgun (WGS) entry which is preliminary data.</text>
</comment>
<dbReference type="Proteomes" id="UP000188726">
    <property type="component" value="Unassembled WGS sequence"/>
</dbReference>
<gene>
    <name evidence="2" type="ORF">BZG09_16495</name>
</gene>
<dbReference type="RefSeq" id="WP_077459658.1">
    <property type="nucleotide sequence ID" value="NZ_MUEL01000023.1"/>
</dbReference>
<organism evidence="2 3">
    <name type="scientific">Salinivibrio kushneri</name>
    <dbReference type="NCBI Taxonomy" id="1908198"/>
    <lineage>
        <taxon>Bacteria</taxon>
        <taxon>Pseudomonadati</taxon>
        <taxon>Pseudomonadota</taxon>
        <taxon>Gammaproteobacteria</taxon>
        <taxon>Vibrionales</taxon>
        <taxon>Vibrionaceae</taxon>
        <taxon>Salinivibrio</taxon>
    </lineage>
</organism>
<keyword evidence="1" id="KW-0812">Transmembrane</keyword>
<reference evidence="2 3" key="1">
    <citation type="journal article" date="2017" name="Genome Announc.">
        <title>Draft Genome Sequences of Salinivibrio proteolyticus, Salinivibrio sharmensis, Salinivibrio siamensis, Salinivibrio costicola subsp. alcaliphilus, Salinivibrio costicola subsp. vallismortis, and 29 New Isolates Belonging to the Genus Salinivibrio.</title>
        <authorList>
            <person name="Lopez-Hermoso C."/>
            <person name="de la Haba R.R."/>
            <person name="Sanchez-Porro C."/>
            <person name="Bayliss S.C."/>
            <person name="Feil E.J."/>
            <person name="Ventosa A."/>
        </authorList>
    </citation>
    <scope>NUCLEOTIDE SEQUENCE [LARGE SCALE GENOMIC DNA]</scope>
    <source>
        <strain evidence="2 3">IC202</strain>
    </source>
</reference>
<protein>
    <recommendedName>
        <fullName evidence="4">Permease</fullName>
    </recommendedName>
</protein>
<feature type="transmembrane region" description="Helical" evidence="1">
    <location>
        <begin position="63"/>
        <end position="84"/>
    </location>
</feature>
<evidence type="ECO:0000313" key="2">
    <source>
        <dbReference type="EMBL" id="OOE40490.1"/>
    </source>
</evidence>
<name>A0AB36JZG9_9GAMM</name>
<dbReference type="AlphaFoldDB" id="A0AB36JZG9"/>
<sequence>MSNRENIDPIKKRLYEAETFYYWEHKGWGGKFDHLGIWGLSIFVGLTPFCFLWFVIDELTIDSIAFWGLFSFMTMMVLVSRYLFFPDKHRCYHVTPLGIHYTEKDMIPDVAYQIVRGFAWVGIVVCIIAVFVLGPLAFVGAGGFALMSFGMTNFRPSINRSYILISERTVVFDLENDCVLLSFEALEQDVHAYGGNVFTTTLDQKQELLSILRSLFPSVELVKIQRFKDKYKHPVYHQEEEKEAE</sequence>
<feature type="transmembrane region" description="Helical" evidence="1">
    <location>
        <begin position="35"/>
        <end position="56"/>
    </location>
</feature>
<keyword evidence="1" id="KW-1133">Transmembrane helix</keyword>
<evidence type="ECO:0000313" key="3">
    <source>
        <dbReference type="Proteomes" id="UP000188726"/>
    </source>
</evidence>
<evidence type="ECO:0000256" key="1">
    <source>
        <dbReference type="SAM" id="Phobius"/>
    </source>
</evidence>
<evidence type="ECO:0008006" key="4">
    <source>
        <dbReference type="Google" id="ProtNLM"/>
    </source>
</evidence>
<feature type="transmembrane region" description="Helical" evidence="1">
    <location>
        <begin position="118"/>
        <end position="146"/>
    </location>
</feature>
<dbReference type="EMBL" id="MUEO01000075">
    <property type="protein sequence ID" value="OOE40490.1"/>
    <property type="molecule type" value="Genomic_DNA"/>
</dbReference>
<accession>A0AB36JZG9</accession>
<keyword evidence="1" id="KW-0472">Membrane</keyword>
<proteinExistence type="predicted"/>